<protein>
    <submittedName>
        <fullName evidence="1">Uncharacterized protein</fullName>
    </submittedName>
</protein>
<gene>
    <name evidence="1" type="ORF">NC797_07020</name>
</gene>
<reference evidence="1" key="1">
    <citation type="submission" date="2022-06" db="EMBL/GenBank/DDBJ databases">
        <title>Aquibacillus sp. a new bacterium isolated from soil saline samples.</title>
        <authorList>
            <person name="Galisteo C."/>
            <person name="De La Haba R."/>
            <person name="Sanchez-Porro C."/>
            <person name="Ventosa A."/>
        </authorList>
    </citation>
    <scope>NUCLEOTIDE SEQUENCE</scope>
    <source>
        <strain evidence="1">3ASR75-11</strain>
    </source>
</reference>
<keyword evidence="2" id="KW-1185">Reference proteome</keyword>
<dbReference type="Proteomes" id="UP001145050">
    <property type="component" value="Unassembled WGS sequence"/>
</dbReference>
<proteinExistence type="predicted"/>
<name>A0A9X3WVM7_9BACI</name>
<dbReference type="AlphaFoldDB" id="A0A9X3WVM7"/>
<sequence length="98" mass="11765">MELYWQFAGNDPVAKQGNYVFRLHEQFVKTGKQEYEEQIFILQIRKHGQTTFKDLGYYFYAGNPEFQHRKSVDGQPWDDIDKIITRTEEILKVLDFID</sequence>
<evidence type="ECO:0000313" key="1">
    <source>
        <dbReference type="EMBL" id="MDC3424259.1"/>
    </source>
</evidence>
<comment type="caution">
    <text evidence="1">The sequence shown here is derived from an EMBL/GenBank/DDBJ whole genome shotgun (WGS) entry which is preliminary data.</text>
</comment>
<evidence type="ECO:0000313" key="2">
    <source>
        <dbReference type="Proteomes" id="UP001145050"/>
    </source>
</evidence>
<accession>A0A9X3WVM7</accession>
<dbReference type="RefSeq" id="WP_272436064.1">
    <property type="nucleotide sequence ID" value="NZ_JAMQKB010000005.1"/>
</dbReference>
<organism evidence="1 2">
    <name type="scientific">Terrihalobacillus insolitus</name>
    <dbReference type="NCBI Taxonomy" id="2950438"/>
    <lineage>
        <taxon>Bacteria</taxon>
        <taxon>Bacillati</taxon>
        <taxon>Bacillota</taxon>
        <taxon>Bacilli</taxon>
        <taxon>Bacillales</taxon>
        <taxon>Bacillaceae</taxon>
        <taxon>Terrihalobacillus</taxon>
    </lineage>
</organism>
<dbReference type="EMBL" id="JAMQKB010000005">
    <property type="protein sequence ID" value="MDC3424259.1"/>
    <property type="molecule type" value="Genomic_DNA"/>
</dbReference>